<dbReference type="InterPro" id="IPR050336">
    <property type="entry name" value="Chromosome_partition/occlusion"/>
</dbReference>
<name>A0A081R9G0_SPHCR</name>
<protein>
    <submittedName>
        <fullName evidence="3">ParB-like protein</fullName>
    </submittedName>
</protein>
<dbReference type="Gene3D" id="1.10.10.2830">
    <property type="match status" value="1"/>
</dbReference>
<dbReference type="PANTHER" id="PTHR33375:SF7">
    <property type="entry name" value="CHROMOSOME 2-PARTITIONING PROTEIN PARB-RELATED"/>
    <property type="match status" value="1"/>
</dbReference>
<dbReference type="Proteomes" id="UP000028411">
    <property type="component" value="Unassembled WGS sequence"/>
</dbReference>
<proteinExistence type="predicted"/>
<organism evidence="3 4">
    <name type="scientific">Sphingobium chlorophenolicum</name>
    <dbReference type="NCBI Taxonomy" id="46429"/>
    <lineage>
        <taxon>Bacteria</taxon>
        <taxon>Pseudomonadati</taxon>
        <taxon>Pseudomonadota</taxon>
        <taxon>Alphaproteobacteria</taxon>
        <taxon>Sphingomonadales</taxon>
        <taxon>Sphingomonadaceae</taxon>
        <taxon>Sphingobium</taxon>
    </lineage>
</organism>
<reference evidence="3 4" key="1">
    <citation type="submission" date="2014-02" db="EMBL/GenBank/DDBJ databases">
        <title>Whole genome sequence of Sphingobium chlorophenolicum NBRC 16172.</title>
        <authorList>
            <person name="Gan H.M."/>
            <person name="Gan H.Y."/>
            <person name="Chew T.H."/>
            <person name="Savka M.A."/>
        </authorList>
    </citation>
    <scope>NUCLEOTIDE SEQUENCE [LARGE SCALE GENOMIC DNA]</scope>
    <source>
        <strain evidence="3 4">NBRC 16172</strain>
    </source>
</reference>
<dbReference type="Gene3D" id="3.90.1530.30">
    <property type="match status" value="1"/>
</dbReference>
<dbReference type="OrthoDB" id="9813122at2"/>
<gene>
    <name evidence="3" type="ORF">BV95_03907</name>
</gene>
<dbReference type="SMART" id="SM00470">
    <property type="entry name" value="ParB"/>
    <property type="match status" value="1"/>
</dbReference>
<accession>A0A081R9G0</accession>
<dbReference type="InterPro" id="IPR003115">
    <property type="entry name" value="ParB_N"/>
</dbReference>
<dbReference type="SUPFAM" id="SSF110849">
    <property type="entry name" value="ParB/Sulfiredoxin"/>
    <property type="match status" value="1"/>
</dbReference>
<dbReference type="AlphaFoldDB" id="A0A081R9G0"/>
<feature type="region of interest" description="Disordered" evidence="1">
    <location>
        <begin position="586"/>
        <end position="630"/>
    </location>
</feature>
<dbReference type="PANTHER" id="PTHR33375">
    <property type="entry name" value="CHROMOSOME-PARTITIONING PROTEIN PARB-RELATED"/>
    <property type="match status" value="1"/>
</dbReference>
<comment type="caution">
    <text evidence="3">The sequence shown here is derived from an EMBL/GenBank/DDBJ whole genome shotgun (WGS) entry which is preliminary data.</text>
</comment>
<evidence type="ECO:0000259" key="2">
    <source>
        <dbReference type="SMART" id="SM00470"/>
    </source>
</evidence>
<evidence type="ECO:0000313" key="4">
    <source>
        <dbReference type="Proteomes" id="UP000028411"/>
    </source>
</evidence>
<dbReference type="RefSeq" id="WP_037455978.1">
    <property type="nucleotide sequence ID" value="NZ_JFHR01000062.1"/>
</dbReference>
<evidence type="ECO:0000313" key="3">
    <source>
        <dbReference type="EMBL" id="KEQ51833.1"/>
    </source>
</evidence>
<dbReference type="eggNOG" id="COG1475">
    <property type="taxonomic scope" value="Bacteria"/>
</dbReference>
<sequence>MKLEFIALDRLCISKTNMRFAKKVPDISDILPTVRKRGVIQPVIVRPCAASALGKDAHAADPAPDYEIIAGSRRFHAARAVREEQRAEGEADAECSVLPCAILDEGDDADAIEASLIENAARLDPGEVVQWEAFTRLVKQGRTPDDISATFGLPEIAVRRVLALGNLLPRVRQLYAGEEIDRATVRHLTLASKSQQRAWLALLDDEDGYAPTGHQLKAWLFGGESIPLRSALFDVEASGLVVVADLFGEDAYFADATAFWHAQQAEIERRREAWLEAGWSDVVIVPPHEHFSAWEYAKAPKRKGGRIYVDLRANGEAVIHEGYLSRKEAERRASGQGETDRPKIARAELTSTLNIYVDLHRHAAVRAALLDRPGVALRLMLAHAIAGSSLWRVQPEPQTARNEDLAQSLAESRGEAVFDERRRAVLALLRVDADEPHLVGGHDAPALVTLFHRMLDLPDAALMDIVAVVMGECLANGSMAVESVGLILGVDMGQWWTGDDAFLDLLRDRELLGALLADVAGTSVAAANIREKAKTQRRILGDHLRGERGRQVHAGWVPRWMAFPPSAYTTRGGVGTVIAHEAACTAASAAEQREDDPVPPQGGAALPPPDARDEDRPEQSAVDEAARLAA</sequence>
<dbReference type="GO" id="GO:0005694">
    <property type="term" value="C:chromosome"/>
    <property type="evidence" value="ECO:0007669"/>
    <property type="project" value="TreeGrafter"/>
</dbReference>
<evidence type="ECO:0000256" key="1">
    <source>
        <dbReference type="SAM" id="MobiDB-lite"/>
    </source>
</evidence>
<dbReference type="SUPFAM" id="SSF109709">
    <property type="entry name" value="KorB DNA-binding domain-like"/>
    <property type="match status" value="1"/>
</dbReference>
<dbReference type="InterPro" id="IPR036086">
    <property type="entry name" value="ParB/Sulfiredoxin_sf"/>
</dbReference>
<dbReference type="GO" id="GO:0007059">
    <property type="term" value="P:chromosome segregation"/>
    <property type="evidence" value="ECO:0007669"/>
    <property type="project" value="TreeGrafter"/>
</dbReference>
<feature type="domain" description="ParB-like N-terminal" evidence="2">
    <location>
        <begin position="4"/>
        <end position="120"/>
    </location>
</feature>
<dbReference type="Pfam" id="PF02195">
    <property type="entry name" value="ParB_N"/>
    <property type="match status" value="1"/>
</dbReference>
<dbReference type="PATRIC" id="fig|46429.4.peg.3896"/>
<dbReference type="EMBL" id="JFHR01000062">
    <property type="protein sequence ID" value="KEQ51833.1"/>
    <property type="molecule type" value="Genomic_DNA"/>
</dbReference>